<dbReference type="InterPro" id="IPR004090">
    <property type="entry name" value="Chemotax_Me-accpt_rcpt"/>
</dbReference>
<evidence type="ECO:0000313" key="11">
    <source>
        <dbReference type="EMBL" id="NYE84692.1"/>
    </source>
</evidence>
<proteinExistence type="inferred from homology"/>
<keyword evidence="5 9" id="KW-0472">Membrane</keyword>
<dbReference type="RefSeq" id="WP_179588354.1">
    <property type="nucleotide sequence ID" value="NZ_JACBYR010000001.1"/>
</dbReference>
<evidence type="ECO:0000313" key="12">
    <source>
        <dbReference type="Proteomes" id="UP000542125"/>
    </source>
</evidence>
<evidence type="ECO:0000256" key="5">
    <source>
        <dbReference type="ARBA" id="ARBA00023136"/>
    </source>
</evidence>
<evidence type="ECO:0000256" key="1">
    <source>
        <dbReference type="ARBA" id="ARBA00004651"/>
    </source>
</evidence>
<feature type="transmembrane region" description="Helical" evidence="9">
    <location>
        <begin position="33"/>
        <end position="53"/>
    </location>
</feature>
<evidence type="ECO:0000256" key="9">
    <source>
        <dbReference type="SAM" id="Phobius"/>
    </source>
</evidence>
<dbReference type="PROSITE" id="PS50111">
    <property type="entry name" value="CHEMOTAXIS_TRANSDUC_2"/>
    <property type="match status" value="1"/>
</dbReference>
<evidence type="ECO:0000256" key="8">
    <source>
        <dbReference type="PROSITE-ProRule" id="PRU00284"/>
    </source>
</evidence>
<organism evidence="11 12">
    <name type="scientific">Pigmentiphaga litoralis</name>
    <dbReference type="NCBI Taxonomy" id="516702"/>
    <lineage>
        <taxon>Bacteria</taxon>
        <taxon>Pseudomonadati</taxon>
        <taxon>Pseudomonadota</taxon>
        <taxon>Betaproteobacteria</taxon>
        <taxon>Burkholderiales</taxon>
        <taxon>Alcaligenaceae</taxon>
        <taxon>Pigmentiphaga</taxon>
    </lineage>
</organism>
<reference evidence="11 12" key="1">
    <citation type="submission" date="2020-07" db="EMBL/GenBank/DDBJ databases">
        <title>Genomic Encyclopedia of Type Strains, Phase IV (KMG-V): Genome sequencing to study the core and pangenomes of soil and plant-associated prokaryotes.</title>
        <authorList>
            <person name="Whitman W."/>
        </authorList>
    </citation>
    <scope>NUCLEOTIDE SEQUENCE [LARGE SCALE GENOMIC DNA]</scope>
    <source>
        <strain evidence="11 12">SAS40</strain>
    </source>
</reference>
<comment type="similarity">
    <text evidence="7">Belongs to the methyl-accepting chemotaxis (MCP) protein family.</text>
</comment>
<dbReference type="AlphaFoldDB" id="A0A7Y9LNH6"/>
<comment type="caution">
    <text evidence="11">The sequence shown here is derived from an EMBL/GenBank/DDBJ whole genome shotgun (WGS) entry which is preliminary data.</text>
</comment>
<dbReference type="Gene3D" id="1.10.287.950">
    <property type="entry name" value="Methyl-accepting chemotaxis protein"/>
    <property type="match status" value="1"/>
</dbReference>
<evidence type="ECO:0000256" key="7">
    <source>
        <dbReference type="ARBA" id="ARBA00029447"/>
    </source>
</evidence>
<gene>
    <name evidence="11" type="ORF">FHW18_003963</name>
</gene>
<keyword evidence="3 9" id="KW-0812">Transmembrane</keyword>
<keyword evidence="6 8" id="KW-0807">Transducer</keyword>
<dbReference type="GO" id="GO:0007165">
    <property type="term" value="P:signal transduction"/>
    <property type="evidence" value="ECO:0007669"/>
    <property type="project" value="UniProtKB-KW"/>
</dbReference>
<keyword evidence="4 9" id="KW-1133">Transmembrane helix</keyword>
<dbReference type="GO" id="GO:0005886">
    <property type="term" value="C:plasma membrane"/>
    <property type="evidence" value="ECO:0007669"/>
    <property type="project" value="UniProtKB-SubCell"/>
</dbReference>
<dbReference type="InterPro" id="IPR033480">
    <property type="entry name" value="sCache_2"/>
</dbReference>
<dbReference type="SMART" id="SM00283">
    <property type="entry name" value="MA"/>
    <property type="match status" value="1"/>
</dbReference>
<protein>
    <submittedName>
        <fullName evidence="11">Methyl-accepting chemotaxis protein</fullName>
    </submittedName>
</protein>
<dbReference type="PANTHER" id="PTHR32089">
    <property type="entry name" value="METHYL-ACCEPTING CHEMOTAXIS PROTEIN MCPB"/>
    <property type="match status" value="1"/>
</dbReference>
<sequence>MSAVLHDSGISMAAEPRAAKAPRTGGSTLRTKLFAMVALAVVLLVGVQAWSIYSERELMVATKRTEITSVAQSAWGVVNHFYQQQQAGKLSQEAAQAAAIESLMGMRYGGVDGRSEYIFVTASSGIIVMNGGNPSFAGSNSITRSGDKRDPTAVMAERMAAMRAGGGTSFINIQFVRPGGTEPSPKLNIYKLHEPWGWAIGTGVFMDDLQEMVRERIIHGAILAVILTLILLAGGWVISRKVLSQIGGEPSDVIAVMNRAAHGDLSQPLPDSTPGSVLHGFSTMSGSVRGLISKVRDEAVEMKRDSQRIAESVAQVTAASSAQSDATSSMAAAVEELTVSVAHISDAATETQRNSEGVAQKCRDGEVQVTGAADGMKRIATAVGEASEKIRGLEARALQINSIAASIKEIAGQTNLLALNAAIEAARAGEQGRGFSVVADEVRKLAERTSSATVEIEEMVSAVQRETSESTETMEHILPMVTEGTQLADQVAVSLREIRLSADASLERVREVANATKEQSAASTSIAQQVESIAQMVEETTAAMGETARSAQEMRDMAERLDRLVGTFKV</sequence>
<evidence type="ECO:0000259" key="10">
    <source>
        <dbReference type="PROSITE" id="PS50111"/>
    </source>
</evidence>
<dbReference type="Pfam" id="PF00015">
    <property type="entry name" value="MCPsignal"/>
    <property type="match status" value="1"/>
</dbReference>
<dbReference type="PRINTS" id="PR00260">
    <property type="entry name" value="CHEMTRNSDUCR"/>
</dbReference>
<dbReference type="Gene3D" id="3.30.450.20">
    <property type="entry name" value="PAS domain"/>
    <property type="match status" value="1"/>
</dbReference>
<dbReference type="EMBL" id="JACBYR010000001">
    <property type="protein sequence ID" value="NYE84692.1"/>
    <property type="molecule type" value="Genomic_DNA"/>
</dbReference>
<dbReference type="GO" id="GO:0004888">
    <property type="term" value="F:transmembrane signaling receptor activity"/>
    <property type="evidence" value="ECO:0007669"/>
    <property type="project" value="InterPro"/>
</dbReference>
<name>A0A7Y9LNH6_9BURK</name>
<dbReference type="Proteomes" id="UP000542125">
    <property type="component" value="Unassembled WGS sequence"/>
</dbReference>
<dbReference type="Pfam" id="PF17200">
    <property type="entry name" value="sCache_2"/>
    <property type="match status" value="1"/>
</dbReference>
<dbReference type="InterPro" id="IPR004089">
    <property type="entry name" value="MCPsignal_dom"/>
</dbReference>
<comment type="subcellular location">
    <subcellularLocation>
        <location evidence="1">Cell membrane</location>
        <topology evidence="1">Multi-pass membrane protein</topology>
    </subcellularLocation>
</comment>
<dbReference type="SMART" id="SM01049">
    <property type="entry name" value="Cache_2"/>
    <property type="match status" value="1"/>
</dbReference>
<feature type="domain" description="Methyl-accepting transducer" evidence="10">
    <location>
        <begin position="298"/>
        <end position="534"/>
    </location>
</feature>
<evidence type="ECO:0000256" key="4">
    <source>
        <dbReference type="ARBA" id="ARBA00022989"/>
    </source>
</evidence>
<keyword evidence="12" id="KW-1185">Reference proteome</keyword>
<dbReference type="PANTHER" id="PTHR32089:SF112">
    <property type="entry name" value="LYSOZYME-LIKE PROTEIN-RELATED"/>
    <property type="match status" value="1"/>
</dbReference>
<evidence type="ECO:0000256" key="2">
    <source>
        <dbReference type="ARBA" id="ARBA00022475"/>
    </source>
</evidence>
<dbReference type="SUPFAM" id="SSF58104">
    <property type="entry name" value="Methyl-accepting chemotaxis protein (MCP) signaling domain"/>
    <property type="match status" value="1"/>
</dbReference>
<feature type="transmembrane region" description="Helical" evidence="9">
    <location>
        <begin position="217"/>
        <end position="238"/>
    </location>
</feature>
<evidence type="ECO:0000256" key="3">
    <source>
        <dbReference type="ARBA" id="ARBA00022692"/>
    </source>
</evidence>
<dbReference type="FunFam" id="1.10.287.950:FF:000001">
    <property type="entry name" value="Methyl-accepting chemotaxis sensory transducer"/>
    <property type="match status" value="1"/>
</dbReference>
<dbReference type="CDD" id="cd11386">
    <property type="entry name" value="MCP_signal"/>
    <property type="match status" value="1"/>
</dbReference>
<evidence type="ECO:0000256" key="6">
    <source>
        <dbReference type="ARBA" id="ARBA00023224"/>
    </source>
</evidence>
<keyword evidence="2" id="KW-1003">Cell membrane</keyword>
<accession>A0A7Y9LNH6</accession>
<dbReference type="GO" id="GO:0006935">
    <property type="term" value="P:chemotaxis"/>
    <property type="evidence" value="ECO:0007669"/>
    <property type="project" value="InterPro"/>
</dbReference>